<evidence type="ECO:0000313" key="2">
    <source>
        <dbReference type="EMBL" id="KIM28147.1"/>
    </source>
</evidence>
<feature type="transmembrane region" description="Helical" evidence="1">
    <location>
        <begin position="20"/>
        <end position="45"/>
    </location>
</feature>
<keyword evidence="1" id="KW-0472">Membrane</keyword>
<protein>
    <submittedName>
        <fullName evidence="2">Uncharacterized protein</fullName>
    </submittedName>
</protein>
<keyword evidence="1" id="KW-1133">Transmembrane helix</keyword>
<organism evidence="2 3">
    <name type="scientific">Serendipita vermifera MAFF 305830</name>
    <dbReference type="NCBI Taxonomy" id="933852"/>
    <lineage>
        <taxon>Eukaryota</taxon>
        <taxon>Fungi</taxon>
        <taxon>Dikarya</taxon>
        <taxon>Basidiomycota</taxon>
        <taxon>Agaricomycotina</taxon>
        <taxon>Agaricomycetes</taxon>
        <taxon>Sebacinales</taxon>
        <taxon>Serendipitaceae</taxon>
        <taxon>Serendipita</taxon>
    </lineage>
</organism>
<gene>
    <name evidence="2" type="ORF">M408DRAFT_329530</name>
</gene>
<evidence type="ECO:0000313" key="3">
    <source>
        <dbReference type="Proteomes" id="UP000054097"/>
    </source>
</evidence>
<dbReference type="HOGENOM" id="CLU_2639647_0_0_1"/>
<keyword evidence="3" id="KW-1185">Reference proteome</keyword>
<accession>A0A0C2XGC5</accession>
<keyword evidence="1" id="KW-0812">Transmembrane</keyword>
<reference evidence="2 3" key="1">
    <citation type="submission" date="2014-04" db="EMBL/GenBank/DDBJ databases">
        <authorList>
            <consortium name="DOE Joint Genome Institute"/>
            <person name="Kuo A."/>
            <person name="Zuccaro A."/>
            <person name="Kohler A."/>
            <person name="Nagy L.G."/>
            <person name="Floudas D."/>
            <person name="Copeland A."/>
            <person name="Barry K.W."/>
            <person name="Cichocki N."/>
            <person name="Veneault-Fourrey C."/>
            <person name="LaButti K."/>
            <person name="Lindquist E.A."/>
            <person name="Lipzen A."/>
            <person name="Lundell T."/>
            <person name="Morin E."/>
            <person name="Murat C."/>
            <person name="Sun H."/>
            <person name="Tunlid A."/>
            <person name="Henrissat B."/>
            <person name="Grigoriev I.V."/>
            <person name="Hibbett D.S."/>
            <person name="Martin F."/>
            <person name="Nordberg H.P."/>
            <person name="Cantor M.N."/>
            <person name="Hua S.X."/>
        </authorList>
    </citation>
    <scope>NUCLEOTIDE SEQUENCE [LARGE SCALE GENOMIC DNA]</scope>
    <source>
        <strain evidence="2 3">MAFF 305830</strain>
    </source>
</reference>
<name>A0A0C2XGC5_SERVB</name>
<proteinExistence type="predicted"/>
<dbReference type="AlphaFoldDB" id="A0A0C2XGC5"/>
<dbReference type="Proteomes" id="UP000054097">
    <property type="component" value="Unassembled WGS sequence"/>
</dbReference>
<evidence type="ECO:0000256" key="1">
    <source>
        <dbReference type="SAM" id="Phobius"/>
    </source>
</evidence>
<reference evidence="3" key="2">
    <citation type="submission" date="2015-01" db="EMBL/GenBank/DDBJ databases">
        <title>Evolutionary Origins and Diversification of the Mycorrhizal Mutualists.</title>
        <authorList>
            <consortium name="DOE Joint Genome Institute"/>
            <consortium name="Mycorrhizal Genomics Consortium"/>
            <person name="Kohler A."/>
            <person name="Kuo A."/>
            <person name="Nagy L.G."/>
            <person name="Floudas D."/>
            <person name="Copeland A."/>
            <person name="Barry K.W."/>
            <person name="Cichocki N."/>
            <person name="Veneault-Fourrey C."/>
            <person name="LaButti K."/>
            <person name="Lindquist E.A."/>
            <person name="Lipzen A."/>
            <person name="Lundell T."/>
            <person name="Morin E."/>
            <person name="Murat C."/>
            <person name="Riley R."/>
            <person name="Ohm R."/>
            <person name="Sun H."/>
            <person name="Tunlid A."/>
            <person name="Henrissat B."/>
            <person name="Grigoriev I.V."/>
            <person name="Hibbett D.S."/>
            <person name="Martin F."/>
        </authorList>
    </citation>
    <scope>NUCLEOTIDE SEQUENCE [LARGE SCALE GENOMIC DNA]</scope>
    <source>
        <strain evidence="3">MAFF 305830</strain>
    </source>
</reference>
<dbReference type="EMBL" id="KN824294">
    <property type="protein sequence ID" value="KIM28147.1"/>
    <property type="molecule type" value="Genomic_DNA"/>
</dbReference>
<sequence length="77" mass="8725">MASLHWIKSQGIIRVTIRLVLIGLQGLASLEWLAGFLTTWALLYYHAPAIKSNQPCYNLHKIVIPIDELGELKAYSY</sequence>